<evidence type="ECO:0000313" key="2">
    <source>
        <dbReference type="EMBL" id="KAA8642990.1"/>
    </source>
</evidence>
<keyword evidence="1" id="KW-0472">Membrane</keyword>
<dbReference type="AlphaFoldDB" id="A0A4S3J8S1"/>
<dbReference type="Proteomes" id="UP000308092">
    <property type="component" value="Unassembled WGS sequence"/>
</dbReference>
<organism evidence="3 4">
    <name type="scientific">Aspergillus tanneri</name>
    <dbReference type="NCBI Taxonomy" id="1220188"/>
    <lineage>
        <taxon>Eukaryota</taxon>
        <taxon>Fungi</taxon>
        <taxon>Dikarya</taxon>
        <taxon>Ascomycota</taxon>
        <taxon>Pezizomycotina</taxon>
        <taxon>Eurotiomycetes</taxon>
        <taxon>Eurotiomycetidae</taxon>
        <taxon>Eurotiales</taxon>
        <taxon>Aspergillaceae</taxon>
        <taxon>Aspergillus</taxon>
        <taxon>Aspergillus subgen. Circumdati</taxon>
    </lineage>
</organism>
<feature type="transmembrane region" description="Helical" evidence="1">
    <location>
        <begin position="47"/>
        <end position="66"/>
    </location>
</feature>
<evidence type="ECO:0000313" key="4">
    <source>
        <dbReference type="Proteomes" id="UP000308092"/>
    </source>
</evidence>
<evidence type="ECO:0000313" key="3">
    <source>
        <dbReference type="EMBL" id="THC91453.1"/>
    </source>
</evidence>
<dbReference type="Proteomes" id="UP000324241">
    <property type="component" value="Unassembled WGS sequence"/>
</dbReference>
<keyword evidence="1" id="KW-0812">Transmembrane</keyword>
<dbReference type="OrthoDB" id="40134at2759"/>
<protein>
    <submittedName>
        <fullName evidence="3">Uncharacterized protein</fullName>
    </submittedName>
</protein>
<keyword evidence="1" id="KW-1133">Transmembrane helix</keyword>
<dbReference type="STRING" id="1220188.A0A4S3J8S1"/>
<comment type="caution">
    <text evidence="3">The sequence shown here is derived from an EMBL/GenBank/DDBJ whole genome shotgun (WGS) entry which is preliminary data.</text>
</comment>
<dbReference type="RefSeq" id="XP_033422352.1">
    <property type="nucleotide sequence ID" value="XM_033574334.1"/>
</dbReference>
<dbReference type="EMBL" id="QUQM01000005">
    <property type="protein sequence ID" value="KAA8642990.1"/>
    <property type="molecule type" value="Genomic_DNA"/>
</dbReference>
<evidence type="ECO:0000313" key="5">
    <source>
        <dbReference type="Proteomes" id="UP000324241"/>
    </source>
</evidence>
<evidence type="ECO:0000256" key="1">
    <source>
        <dbReference type="SAM" id="Phobius"/>
    </source>
</evidence>
<feature type="transmembrane region" description="Helical" evidence="1">
    <location>
        <begin position="78"/>
        <end position="104"/>
    </location>
</feature>
<reference evidence="3 4" key="1">
    <citation type="submission" date="2019-03" db="EMBL/GenBank/DDBJ databases">
        <title>The genome sequence of a newly discovered highly antifungal drug resistant Aspergillus species, Aspergillus tanneri NIH 1004.</title>
        <authorList>
            <person name="Mounaud S."/>
            <person name="Singh I."/>
            <person name="Joardar V."/>
            <person name="Pakala S."/>
            <person name="Pakala S."/>
            <person name="Venepally P."/>
            <person name="Hoover J."/>
            <person name="Nierman W."/>
            <person name="Chung J."/>
            <person name="Losada L."/>
        </authorList>
    </citation>
    <scope>NUCLEOTIDE SEQUENCE [LARGE SCALE GENOMIC DNA]</scope>
    <source>
        <strain evidence="3 4">NIH1004</strain>
    </source>
</reference>
<proteinExistence type="predicted"/>
<dbReference type="VEuPathDB" id="FungiDB:EYZ11_009083"/>
<reference evidence="2 5" key="2">
    <citation type="submission" date="2019-08" db="EMBL/GenBank/DDBJ databases">
        <title>The genome sequence of a newly discovered highly antifungal drug resistant Aspergillus species, Aspergillus tanneri NIH 1004.</title>
        <authorList>
            <person name="Mounaud S."/>
            <person name="Singh I."/>
            <person name="Joardar V."/>
            <person name="Pakala S."/>
            <person name="Pakala S."/>
            <person name="Venepally P."/>
            <person name="Chung J.K."/>
            <person name="Losada L."/>
            <person name="Nierman W.C."/>
        </authorList>
    </citation>
    <scope>NUCLEOTIDE SEQUENCE [LARGE SCALE GENOMIC DNA]</scope>
    <source>
        <strain evidence="2 5">NIH1004</strain>
    </source>
</reference>
<accession>A0A4S3J8S1</accession>
<sequence>MANVGEVMFGALGLEIDGAAQIIFFLFVMGSHILTFSIMMNTLTDHGACTIVFCLVGAILTFLLSLPRTLHNVSYLAIFWGSGTVVTSLLPAFSATLNIIIAFGEQVAFFSIQSELADPGKYPKALYTLETVDPILYLIAVVVYRFAVPP</sequence>
<name>A0A4S3J8S1_9EURO</name>
<dbReference type="EMBL" id="SOSA01000413">
    <property type="protein sequence ID" value="THC91453.1"/>
    <property type="molecule type" value="Genomic_DNA"/>
</dbReference>
<feature type="transmembrane region" description="Helical" evidence="1">
    <location>
        <begin position="125"/>
        <end position="147"/>
    </location>
</feature>
<gene>
    <name evidence="2" type="ORF">ATNIH1004_009752</name>
    <name evidence="3" type="ORF">EYZ11_009083</name>
</gene>
<dbReference type="GeneID" id="54332454"/>
<keyword evidence="4" id="KW-1185">Reference proteome</keyword>